<feature type="domain" description="Aminoglycoside phosphotransferase" evidence="1">
    <location>
        <begin position="25"/>
        <end position="260"/>
    </location>
</feature>
<proteinExistence type="predicted"/>
<dbReference type="SUPFAM" id="SSF56112">
    <property type="entry name" value="Protein kinase-like (PK-like)"/>
    <property type="match status" value="1"/>
</dbReference>
<evidence type="ECO:0000313" key="3">
    <source>
        <dbReference type="Proteomes" id="UP001336020"/>
    </source>
</evidence>
<accession>A0ABU7LG93</accession>
<protein>
    <submittedName>
        <fullName evidence="2">Phosphotransferase family protein</fullName>
    </submittedName>
</protein>
<dbReference type="RefSeq" id="WP_330135751.1">
    <property type="nucleotide sequence ID" value="NZ_JAUTXY010000013.1"/>
</dbReference>
<gene>
    <name evidence="2" type="ORF">Q7514_23915</name>
</gene>
<dbReference type="PANTHER" id="PTHR21310">
    <property type="entry name" value="AMINOGLYCOSIDE PHOSPHOTRANSFERASE-RELATED-RELATED"/>
    <property type="match status" value="1"/>
</dbReference>
<dbReference type="InterPro" id="IPR041726">
    <property type="entry name" value="ACAD10_11_N"/>
</dbReference>
<dbReference type="InterPro" id="IPR051678">
    <property type="entry name" value="AGP_Transferase"/>
</dbReference>
<organism evidence="2 3">
    <name type="scientific">Rhodococcus artemisiae</name>
    <dbReference type="NCBI Taxonomy" id="714159"/>
    <lineage>
        <taxon>Bacteria</taxon>
        <taxon>Bacillati</taxon>
        <taxon>Actinomycetota</taxon>
        <taxon>Actinomycetes</taxon>
        <taxon>Mycobacteriales</taxon>
        <taxon>Nocardiaceae</taxon>
        <taxon>Rhodococcus</taxon>
    </lineage>
</organism>
<evidence type="ECO:0000259" key="1">
    <source>
        <dbReference type="Pfam" id="PF01636"/>
    </source>
</evidence>
<dbReference type="Gene3D" id="3.90.1200.10">
    <property type="match status" value="1"/>
</dbReference>
<dbReference type="InterPro" id="IPR002575">
    <property type="entry name" value="Aminoglycoside_PTrfase"/>
</dbReference>
<dbReference type="Gene3D" id="3.30.200.20">
    <property type="entry name" value="Phosphorylase Kinase, domain 1"/>
    <property type="match status" value="1"/>
</dbReference>
<dbReference type="Proteomes" id="UP001336020">
    <property type="component" value="Unassembled WGS sequence"/>
</dbReference>
<dbReference type="EMBL" id="JAUTXY010000013">
    <property type="protein sequence ID" value="MEE2060575.1"/>
    <property type="molecule type" value="Genomic_DNA"/>
</dbReference>
<comment type="caution">
    <text evidence="2">The sequence shown here is derived from an EMBL/GenBank/DDBJ whole genome shotgun (WGS) entry which is preliminary data.</text>
</comment>
<keyword evidence="3" id="KW-1185">Reference proteome</keyword>
<name>A0ABU7LG93_9NOCA</name>
<dbReference type="InterPro" id="IPR011009">
    <property type="entry name" value="Kinase-like_dom_sf"/>
</dbReference>
<dbReference type="Pfam" id="PF01636">
    <property type="entry name" value="APH"/>
    <property type="match status" value="1"/>
</dbReference>
<sequence length="333" mass="36100">MEVAADIADILSAHWCTAVSVTGLRRLTGGASRQVWSFDAVRSEGTSGYVLRRDPPGHGDALRMRAEAACLRAARAAGVPVPEVVVAADTAPGLDAPFLIMERITGESIPRRIHRDETLSEARAGLAEELGGILARIHAVPVSEVAMLGTGDPLDVIRDLYRSFDEPRPVVEIALRWLDHHRPPMRGKALVHGDFRLGNLLVGPDGTEAVLDWELAHVGDPVEDLGWLCVRAWRFGGDAPVAGVGTRDDLLDGYERVAGWRPDPEDLHWWEVFGTLRWLVLGPSVGGCANPNGTCFASWGRSTARCCPRTRCLRPNPTATCTDFPASPICSTR</sequence>
<reference evidence="2 3" key="1">
    <citation type="submission" date="2023-07" db="EMBL/GenBank/DDBJ databases">
        <authorList>
            <person name="Girao M."/>
            <person name="Carvalho M.F."/>
        </authorList>
    </citation>
    <scope>NUCLEOTIDE SEQUENCE [LARGE SCALE GENOMIC DNA]</scope>
    <source>
        <strain evidence="2 3">YIM65754</strain>
    </source>
</reference>
<dbReference type="CDD" id="cd05154">
    <property type="entry name" value="ACAD10_11_N-like"/>
    <property type="match status" value="1"/>
</dbReference>
<dbReference type="PANTHER" id="PTHR21310:SF57">
    <property type="entry name" value="BLR2944 PROTEIN"/>
    <property type="match status" value="1"/>
</dbReference>
<evidence type="ECO:0000313" key="2">
    <source>
        <dbReference type="EMBL" id="MEE2060575.1"/>
    </source>
</evidence>